<dbReference type="SUPFAM" id="SSF82544">
    <property type="entry name" value="GckA/TtuD-like"/>
    <property type="match status" value="1"/>
</dbReference>
<evidence type="ECO:0000256" key="5">
    <source>
        <dbReference type="ARBA" id="ARBA00022679"/>
    </source>
</evidence>
<dbReference type="PANTHER" id="PTHR12227:SF0">
    <property type="entry name" value="GLYCERATE KINASE"/>
    <property type="match status" value="1"/>
</dbReference>
<dbReference type="InterPro" id="IPR038614">
    <property type="entry name" value="GK_N_sf"/>
</dbReference>
<protein>
    <recommendedName>
        <fullName evidence="4">Glycerate kinase</fullName>
        <ecNumber evidence="3">2.7.1.31</ecNumber>
    </recommendedName>
</protein>
<dbReference type="Pfam" id="PF05161">
    <property type="entry name" value="MOFRL"/>
    <property type="match status" value="1"/>
</dbReference>
<dbReference type="Gene3D" id="3.40.1480.10">
    <property type="entry name" value="MOFRL domain"/>
    <property type="match status" value="1"/>
</dbReference>
<dbReference type="AlphaFoldDB" id="A0AAV8W7Y2"/>
<feature type="domain" description="MOFRL" evidence="9">
    <location>
        <begin position="381"/>
        <end position="492"/>
    </location>
</feature>
<sequence length="503" mass="54560">MSNPVQPLKEIFLKSVEAVQPQRLIRNQVKVTDRHLVVKGDAYELRKPCYLVGFGKAVLGMATEIEAVLRDDLQRGVVVVPSGIFENYRKPCSSKLQYMEGGENNLPDLNAQEGAAVIKELVEKLTEEDLLIVLISGGGSALLPLPVPPIKLEEKLDVVKAMARRGASIRELNCLRKQISLLKGGGLAEVAYPCRTISLVLSDIVGDPLDFIASAPTVPNRDPPGSAIQVLKKYCLYEAIPDSLRRVLEDGSQVSRNMELVVNEEYRHVRNYIIGSNYLNLKLVFIRCVVAGNNTIAAEAAKEEAINRGFQSVIVSTEIDGDVNRISKIYARMACNLAAVITDPGRRDKARVFLEGAASELRAGKRFVAEVLDMDYSRPLCLIFAGEPTVVVSGSGKGGRNQQLALAFSVEVNNLGIKSADISFLSCGTDGMDGPTDAAGAVGTSDLVGKALAENINPVGYLSNNDSYGFYEKYNGGRNLIRIGHTGTNVMDIHVMIITPKTQ</sequence>
<dbReference type="GO" id="GO:0005737">
    <property type="term" value="C:cytoplasm"/>
    <property type="evidence" value="ECO:0007669"/>
    <property type="project" value="TreeGrafter"/>
</dbReference>
<evidence type="ECO:0000256" key="3">
    <source>
        <dbReference type="ARBA" id="ARBA00012101"/>
    </source>
</evidence>
<evidence type="ECO:0000256" key="6">
    <source>
        <dbReference type="ARBA" id="ARBA00022741"/>
    </source>
</evidence>
<evidence type="ECO:0000256" key="7">
    <source>
        <dbReference type="ARBA" id="ARBA00022777"/>
    </source>
</evidence>
<evidence type="ECO:0000256" key="4">
    <source>
        <dbReference type="ARBA" id="ARBA00020720"/>
    </source>
</evidence>
<evidence type="ECO:0000259" key="9">
    <source>
        <dbReference type="Pfam" id="PF05161"/>
    </source>
</evidence>
<accession>A0AAV8W7Y2</accession>
<evidence type="ECO:0000259" key="10">
    <source>
        <dbReference type="Pfam" id="PF13660"/>
    </source>
</evidence>
<comment type="similarity">
    <text evidence="2">Belongs to the glycerate kinase type-2 family.</text>
</comment>
<dbReference type="EMBL" id="JANEYG010000006">
    <property type="protein sequence ID" value="KAJ8922629.1"/>
    <property type="molecule type" value="Genomic_DNA"/>
</dbReference>
<dbReference type="Proteomes" id="UP001159042">
    <property type="component" value="Unassembled WGS sequence"/>
</dbReference>
<dbReference type="Gene3D" id="3.40.50.10180">
    <property type="entry name" value="Glycerate kinase, MOFRL-like N-terminal domain"/>
    <property type="match status" value="1"/>
</dbReference>
<proteinExistence type="inferred from homology"/>
<organism evidence="11 12">
    <name type="scientific">Exocentrus adspersus</name>
    <dbReference type="NCBI Taxonomy" id="1586481"/>
    <lineage>
        <taxon>Eukaryota</taxon>
        <taxon>Metazoa</taxon>
        <taxon>Ecdysozoa</taxon>
        <taxon>Arthropoda</taxon>
        <taxon>Hexapoda</taxon>
        <taxon>Insecta</taxon>
        <taxon>Pterygota</taxon>
        <taxon>Neoptera</taxon>
        <taxon>Endopterygota</taxon>
        <taxon>Coleoptera</taxon>
        <taxon>Polyphaga</taxon>
        <taxon>Cucujiformia</taxon>
        <taxon>Chrysomeloidea</taxon>
        <taxon>Cerambycidae</taxon>
        <taxon>Lamiinae</taxon>
        <taxon>Acanthocinini</taxon>
        <taxon>Exocentrus</taxon>
    </lineage>
</organism>
<evidence type="ECO:0000256" key="8">
    <source>
        <dbReference type="ARBA" id="ARBA00022840"/>
    </source>
</evidence>
<dbReference type="EC" id="2.7.1.31" evidence="3"/>
<dbReference type="FunFam" id="3.40.50.10180:FF:000001">
    <property type="entry name" value="Glycerate kinase"/>
    <property type="match status" value="1"/>
</dbReference>
<comment type="catalytic activity">
    <reaction evidence="1">
        <text>(R)-glycerate + ATP = (2R)-3-phosphoglycerate + ADP + H(+)</text>
        <dbReference type="Rhea" id="RHEA:23516"/>
        <dbReference type="ChEBI" id="CHEBI:15378"/>
        <dbReference type="ChEBI" id="CHEBI:16659"/>
        <dbReference type="ChEBI" id="CHEBI:30616"/>
        <dbReference type="ChEBI" id="CHEBI:58272"/>
        <dbReference type="ChEBI" id="CHEBI:456216"/>
        <dbReference type="EC" id="2.7.1.31"/>
    </reaction>
</comment>
<keyword evidence="5" id="KW-0808">Transferase</keyword>
<evidence type="ECO:0000313" key="11">
    <source>
        <dbReference type="EMBL" id="KAJ8922629.1"/>
    </source>
</evidence>
<keyword evidence="6" id="KW-0547">Nucleotide-binding</keyword>
<feature type="domain" description="MOFRL-associated" evidence="10">
    <location>
        <begin position="8"/>
        <end position="249"/>
    </location>
</feature>
<dbReference type="InterPro" id="IPR037035">
    <property type="entry name" value="GK-like_C_sf"/>
</dbReference>
<dbReference type="Pfam" id="PF13660">
    <property type="entry name" value="DUF4147"/>
    <property type="match status" value="1"/>
</dbReference>
<comment type="caution">
    <text evidence="11">The sequence shown here is derived from an EMBL/GenBank/DDBJ whole genome shotgun (WGS) entry which is preliminary data.</text>
</comment>
<evidence type="ECO:0000256" key="2">
    <source>
        <dbReference type="ARBA" id="ARBA00005393"/>
    </source>
</evidence>
<dbReference type="InterPro" id="IPR039760">
    <property type="entry name" value="MOFRL_protein"/>
</dbReference>
<dbReference type="PANTHER" id="PTHR12227">
    <property type="entry name" value="GLYCERATE KINASE"/>
    <property type="match status" value="1"/>
</dbReference>
<evidence type="ECO:0000313" key="12">
    <source>
        <dbReference type="Proteomes" id="UP001159042"/>
    </source>
</evidence>
<reference evidence="11 12" key="1">
    <citation type="journal article" date="2023" name="Insect Mol. Biol.">
        <title>Genome sequencing provides insights into the evolution of gene families encoding plant cell wall-degrading enzymes in longhorned beetles.</title>
        <authorList>
            <person name="Shin N.R."/>
            <person name="Okamura Y."/>
            <person name="Kirsch R."/>
            <person name="Pauchet Y."/>
        </authorList>
    </citation>
    <scope>NUCLEOTIDE SEQUENCE [LARGE SCALE GENOMIC DNA]</scope>
    <source>
        <strain evidence="11">EAD_L_NR</strain>
    </source>
</reference>
<gene>
    <name evidence="11" type="ORF">NQ315_007661</name>
</gene>
<keyword evidence="12" id="KW-1185">Reference proteome</keyword>
<evidence type="ECO:0000256" key="1">
    <source>
        <dbReference type="ARBA" id="ARBA00000694"/>
    </source>
</evidence>
<dbReference type="InterPro" id="IPR007835">
    <property type="entry name" value="MOFRL"/>
</dbReference>
<keyword evidence="8" id="KW-0067">ATP-binding</keyword>
<dbReference type="GO" id="GO:0005524">
    <property type="term" value="F:ATP binding"/>
    <property type="evidence" value="ECO:0007669"/>
    <property type="project" value="UniProtKB-KW"/>
</dbReference>
<dbReference type="GO" id="GO:0008887">
    <property type="term" value="F:glycerate kinase activity"/>
    <property type="evidence" value="ECO:0007669"/>
    <property type="project" value="UniProtKB-EC"/>
</dbReference>
<name>A0AAV8W7Y2_9CUCU</name>
<dbReference type="InterPro" id="IPR025286">
    <property type="entry name" value="MOFRL_assoc_dom"/>
</dbReference>
<keyword evidence="7" id="KW-0418">Kinase</keyword>